<protein>
    <submittedName>
        <fullName evidence="5">Transcriptional regulator</fullName>
    </submittedName>
</protein>
<dbReference type="Proteomes" id="UP000316242">
    <property type="component" value="Unassembled WGS sequence"/>
</dbReference>
<keyword evidence="3" id="KW-0804">Transcription</keyword>
<evidence type="ECO:0000313" key="6">
    <source>
        <dbReference type="Proteomes" id="UP000316242"/>
    </source>
</evidence>
<gene>
    <name evidence="5" type="ORF">ANI01nite_17650</name>
</gene>
<evidence type="ECO:0000259" key="4">
    <source>
        <dbReference type="PROSITE" id="PS50995"/>
    </source>
</evidence>
<keyword evidence="2" id="KW-0238">DNA-binding</keyword>
<sequence>MSIGTLLFIAQRAFEEEIVTALHDAGFNFTIAQGRLAARIGEQGSRLTELANAAGIAKQSAAYLLRQLEEIGLVARQHDPRDARAQLVVLTEYGRKAQLAARDIEARIERRWQDLLSPAAFKELKQHLGTLRELVDRHAESPERQLG</sequence>
<proteinExistence type="predicted"/>
<dbReference type="SUPFAM" id="SSF46785">
    <property type="entry name" value="Winged helix' DNA-binding domain"/>
    <property type="match status" value="1"/>
</dbReference>
<organism evidence="5 6">
    <name type="scientific">Glutamicibacter nicotianae</name>
    <name type="common">Arthrobacter nicotianae</name>
    <dbReference type="NCBI Taxonomy" id="37929"/>
    <lineage>
        <taxon>Bacteria</taxon>
        <taxon>Bacillati</taxon>
        <taxon>Actinomycetota</taxon>
        <taxon>Actinomycetes</taxon>
        <taxon>Micrococcales</taxon>
        <taxon>Micrococcaceae</taxon>
        <taxon>Glutamicibacter</taxon>
    </lineage>
</organism>
<evidence type="ECO:0000256" key="3">
    <source>
        <dbReference type="ARBA" id="ARBA00023163"/>
    </source>
</evidence>
<accession>A0ABQ0RL84</accession>
<dbReference type="RefSeq" id="WP_170214610.1">
    <property type="nucleotide sequence ID" value="NZ_BAAAWM010000001.1"/>
</dbReference>
<dbReference type="PANTHER" id="PTHR42756">
    <property type="entry name" value="TRANSCRIPTIONAL REGULATOR, MARR"/>
    <property type="match status" value="1"/>
</dbReference>
<dbReference type="InterPro" id="IPR036388">
    <property type="entry name" value="WH-like_DNA-bd_sf"/>
</dbReference>
<keyword evidence="6" id="KW-1185">Reference proteome</keyword>
<dbReference type="Pfam" id="PF01047">
    <property type="entry name" value="MarR"/>
    <property type="match status" value="1"/>
</dbReference>
<dbReference type="PROSITE" id="PS50995">
    <property type="entry name" value="HTH_MARR_2"/>
    <property type="match status" value="1"/>
</dbReference>
<dbReference type="InterPro" id="IPR036390">
    <property type="entry name" value="WH_DNA-bd_sf"/>
</dbReference>
<evidence type="ECO:0000256" key="2">
    <source>
        <dbReference type="ARBA" id="ARBA00023125"/>
    </source>
</evidence>
<dbReference type="InterPro" id="IPR000835">
    <property type="entry name" value="HTH_MarR-typ"/>
</dbReference>
<dbReference type="PANTHER" id="PTHR42756:SF1">
    <property type="entry name" value="TRANSCRIPTIONAL REPRESSOR OF EMRAB OPERON"/>
    <property type="match status" value="1"/>
</dbReference>
<dbReference type="Gene3D" id="1.10.10.10">
    <property type="entry name" value="Winged helix-like DNA-binding domain superfamily/Winged helix DNA-binding domain"/>
    <property type="match status" value="1"/>
</dbReference>
<reference evidence="5 6" key="1">
    <citation type="submission" date="2019-06" db="EMBL/GenBank/DDBJ databases">
        <title>Whole genome shotgun sequence of Glutamicibacter nicotianae NBRC 14234.</title>
        <authorList>
            <person name="Hosoyama A."/>
            <person name="Uohara A."/>
            <person name="Ohji S."/>
            <person name="Ichikawa N."/>
        </authorList>
    </citation>
    <scope>NUCLEOTIDE SEQUENCE [LARGE SCALE GENOMIC DNA]</scope>
    <source>
        <strain evidence="5 6">NBRC 14234</strain>
    </source>
</reference>
<comment type="caution">
    <text evidence="5">The sequence shown here is derived from an EMBL/GenBank/DDBJ whole genome shotgun (WGS) entry which is preliminary data.</text>
</comment>
<keyword evidence="1" id="KW-0805">Transcription regulation</keyword>
<dbReference type="EMBL" id="BJNE01000006">
    <property type="protein sequence ID" value="GEC12562.1"/>
    <property type="molecule type" value="Genomic_DNA"/>
</dbReference>
<dbReference type="SMART" id="SM00347">
    <property type="entry name" value="HTH_MARR"/>
    <property type="match status" value="1"/>
</dbReference>
<feature type="domain" description="HTH marR-type" evidence="4">
    <location>
        <begin position="1"/>
        <end position="136"/>
    </location>
</feature>
<evidence type="ECO:0000313" key="5">
    <source>
        <dbReference type="EMBL" id="GEC12562.1"/>
    </source>
</evidence>
<name>A0ABQ0RL84_GLUNI</name>
<evidence type="ECO:0000256" key="1">
    <source>
        <dbReference type="ARBA" id="ARBA00023015"/>
    </source>
</evidence>